<organism evidence="3 4">
    <name type="scientific">Saccharomonospora amisosensis</name>
    <dbReference type="NCBI Taxonomy" id="1128677"/>
    <lineage>
        <taxon>Bacteria</taxon>
        <taxon>Bacillati</taxon>
        <taxon>Actinomycetota</taxon>
        <taxon>Actinomycetes</taxon>
        <taxon>Pseudonocardiales</taxon>
        <taxon>Pseudonocardiaceae</taxon>
        <taxon>Saccharomonospora</taxon>
    </lineage>
</organism>
<keyword evidence="2" id="KW-0472">Membrane</keyword>
<dbReference type="RefSeq" id="WP_167176504.1">
    <property type="nucleotide sequence ID" value="NZ_JAAOYM010000002.1"/>
</dbReference>
<keyword evidence="2" id="KW-0812">Transmembrane</keyword>
<reference evidence="3 4" key="1">
    <citation type="submission" date="2020-03" db="EMBL/GenBank/DDBJ databases">
        <title>Sequencing the genomes of 1000 actinobacteria strains.</title>
        <authorList>
            <person name="Klenk H.-P."/>
        </authorList>
    </citation>
    <scope>NUCLEOTIDE SEQUENCE [LARGE SCALE GENOMIC DNA]</scope>
    <source>
        <strain evidence="3 4">DSM 45685</strain>
    </source>
</reference>
<comment type="caution">
    <text evidence="3">The sequence shown here is derived from an EMBL/GenBank/DDBJ whole genome shotgun (WGS) entry which is preliminary data.</text>
</comment>
<dbReference type="AlphaFoldDB" id="A0A7X5UUA4"/>
<keyword evidence="2" id="KW-1133">Transmembrane helix</keyword>
<dbReference type="Proteomes" id="UP000545493">
    <property type="component" value="Unassembled WGS sequence"/>
</dbReference>
<name>A0A7X5UUA4_9PSEU</name>
<evidence type="ECO:0000313" key="3">
    <source>
        <dbReference type="EMBL" id="NIJ14376.1"/>
    </source>
</evidence>
<feature type="transmembrane region" description="Helical" evidence="2">
    <location>
        <begin position="110"/>
        <end position="132"/>
    </location>
</feature>
<gene>
    <name evidence="3" type="ORF">FHU38_004777</name>
</gene>
<sequence length="255" mass="25878">MTDEGTGQDRVVGPPWSVDVLADLHAGVLDEREAERLWPQVEADPQARAIIEALEATTADLAQLGSQPPLEPVPADVAGRIDAALAQERAAANGSNVVSLAAARRRRNRIAGWGGGFLAAAAAVVAAALIAVPGGNDDTTPGVAQPAPSDDPVGSTPSLTLDSGGLEAAVGEVNGVRDFGPLGNEARLDACLQAGGIDPDTKPVGIRPATIDGQDAVIVLYTTGELAQFRLVALAPDCGPDNPDLLLDKTVGRGG</sequence>
<dbReference type="EMBL" id="JAAOYM010000002">
    <property type="protein sequence ID" value="NIJ14376.1"/>
    <property type="molecule type" value="Genomic_DNA"/>
</dbReference>
<proteinExistence type="predicted"/>
<evidence type="ECO:0000256" key="1">
    <source>
        <dbReference type="SAM" id="MobiDB-lite"/>
    </source>
</evidence>
<protein>
    <recommendedName>
        <fullName evidence="5">Anti-sigma-M factor RsmA</fullName>
    </recommendedName>
</protein>
<evidence type="ECO:0000313" key="4">
    <source>
        <dbReference type="Proteomes" id="UP000545493"/>
    </source>
</evidence>
<evidence type="ECO:0008006" key="5">
    <source>
        <dbReference type="Google" id="ProtNLM"/>
    </source>
</evidence>
<keyword evidence="4" id="KW-1185">Reference proteome</keyword>
<evidence type="ECO:0000256" key="2">
    <source>
        <dbReference type="SAM" id="Phobius"/>
    </source>
</evidence>
<accession>A0A7X5UUA4</accession>
<feature type="region of interest" description="Disordered" evidence="1">
    <location>
        <begin position="139"/>
        <end position="161"/>
    </location>
</feature>